<dbReference type="AlphaFoldDB" id="A0A2S7KAV5"/>
<feature type="compositionally biased region" description="Polar residues" evidence="1">
    <location>
        <begin position="447"/>
        <end position="457"/>
    </location>
</feature>
<evidence type="ECO:0000256" key="2">
    <source>
        <dbReference type="SAM" id="SignalP"/>
    </source>
</evidence>
<feature type="compositionally biased region" description="Basic and acidic residues" evidence="1">
    <location>
        <begin position="484"/>
        <end position="494"/>
    </location>
</feature>
<dbReference type="Pfam" id="PF13385">
    <property type="entry name" value="Laminin_G_3"/>
    <property type="match status" value="1"/>
</dbReference>
<dbReference type="OrthoDB" id="6759120at2"/>
<sequence length="718" mass="77693">MNKIRFGAVLIAVFAVMASVSKAQDLLLHFPMESADDGLGKPYSREGGAVAVPGKVGKALSFDREAVLALPFNLDHQDYPQVTVTAWVKQEDGASGSRTVFHSGSTAGLSLAVNGGTLAMRTGGPGVSYSGDKVPNGEWVFVAAVLDTGAGIARLHQNDGPPTIKDGLNINTKEPRKFLDPDDPEAGKTPYVFVGGNDFKTYYGTTRDLAIDDVRVYASALSPDLIDGLRQGAGKQRRTVSQIPEGIANPEIGRPRNAPDLDPDASSGDAQTAEAIGETEKNDAGEEESGNLGKRPGRTVEPLPGDQFDPRFLPGDQFNCREITVDEREFAKLPGDQFDSALLPGDQFDPAALPGDQFVCSRLPGDQFENTQLPGDQFACRRLPGDQFECKALPGDQFDRADLPGDQFRCGALPGDQFETSTSVDRFACVSQGDRQFPDDPPLKKSSGATGMTQQGERSVGQVPDDMKNTDIGAPSQAPELEPTDERSVGHIPDEIENPDLSRLPTGAPDPQYDSPEAAEEAAREREEAEAAAEEARDHQQGLEAAGKPRPVGEPKFSGLTGYEGEDTIRMDLRNEFLNHISWWERTNRPCRIGLNIGRQTRGCGSYSEHSHKQVSLNQDPQDLFGIGSIEVCSSFNGNKRMKGLRISGDKINKDGSTTYWPNVHTDTRPNCGEWHKAVLCPSDTLATGLIVHWNEHGLMSTKEIVGLQLICREIGLR</sequence>
<name>A0A2S7KAV5_9PROT</name>
<dbReference type="EMBL" id="PJCH01000001">
    <property type="protein sequence ID" value="PQA89607.1"/>
    <property type="molecule type" value="Genomic_DNA"/>
</dbReference>
<feature type="signal peptide" evidence="2">
    <location>
        <begin position="1"/>
        <end position="23"/>
    </location>
</feature>
<dbReference type="InterPro" id="IPR013320">
    <property type="entry name" value="ConA-like_dom_sf"/>
</dbReference>
<protein>
    <recommendedName>
        <fullName evidence="5">LamG-like jellyroll fold domain-containing protein</fullName>
    </recommendedName>
</protein>
<comment type="caution">
    <text evidence="3">The sequence shown here is derived from an EMBL/GenBank/DDBJ whole genome shotgun (WGS) entry which is preliminary data.</text>
</comment>
<evidence type="ECO:0000313" key="3">
    <source>
        <dbReference type="EMBL" id="PQA89607.1"/>
    </source>
</evidence>
<organism evidence="3 4">
    <name type="scientific">Hyphococcus luteus</name>
    <dbReference type="NCBI Taxonomy" id="2058213"/>
    <lineage>
        <taxon>Bacteria</taxon>
        <taxon>Pseudomonadati</taxon>
        <taxon>Pseudomonadota</taxon>
        <taxon>Alphaproteobacteria</taxon>
        <taxon>Parvularculales</taxon>
        <taxon>Parvularculaceae</taxon>
        <taxon>Hyphococcus</taxon>
    </lineage>
</organism>
<proteinExistence type="predicted"/>
<feature type="chain" id="PRO_5015709893" description="LamG-like jellyroll fold domain-containing protein" evidence="2">
    <location>
        <begin position="24"/>
        <end position="718"/>
    </location>
</feature>
<reference evidence="3 4" key="1">
    <citation type="submission" date="2017-12" db="EMBL/GenBank/DDBJ databases">
        <authorList>
            <person name="Hurst M.R.H."/>
        </authorList>
    </citation>
    <scope>NUCLEOTIDE SEQUENCE [LARGE SCALE GENOMIC DNA]</scope>
    <source>
        <strain evidence="3 4">SY-3-19</strain>
    </source>
</reference>
<dbReference type="SUPFAM" id="SSF49899">
    <property type="entry name" value="Concanavalin A-like lectins/glucanases"/>
    <property type="match status" value="1"/>
</dbReference>
<keyword evidence="4" id="KW-1185">Reference proteome</keyword>
<keyword evidence="2" id="KW-0732">Signal</keyword>
<dbReference type="Gene3D" id="2.60.120.200">
    <property type="match status" value="1"/>
</dbReference>
<evidence type="ECO:0000256" key="1">
    <source>
        <dbReference type="SAM" id="MobiDB-lite"/>
    </source>
</evidence>
<feature type="region of interest" description="Disordered" evidence="1">
    <location>
        <begin position="231"/>
        <end position="315"/>
    </location>
</feature>
<gene>
    <name evidence="3" type="ORF">CW354_01710</name>
</gene>
<feature type="compositionally biased region" description="Basic and acidic residues" evidence="1">
    <location>
        <begin position="521"/>
        <end position="541"/>
    </location>
</feature>
<accession>A0A2S7KAV5</accession>
<evidence type="ECO:0000313" key="4">
    <source>
        <dbReference type="Proteomes" id="UP000239504"/>
    </source>
</evidence>
<dbReference type="RefSeq" id="WP_104828309.1">
    <property type="nucleotide sequence ID" value="NZ_PJCH01000001.1"/>
</dbReference>
<dbReference type="Proteomes" id="UP000239504">
    <property type="component" value="Unassembled WGS sequence"/>
</dbReference>
<evidence type="ECO:0008006" key="5">
    <source>
        <dbReference type="Google" id="ProtNLM"/>
    </source>
</evidence>
<feature type="region of interest" description="Disordered" evidence="1">
    <location>
        <begin position="432"/>
        <end position="563"/>
    </location>
</feature>